<keyword evidence="1" id="KW-0175">Coiled coil</keyword>
<accession>A0A8H7EN22</accession>
<feature type="region of interest" description="Disordered" evidence="2">
    <location>
        <begin position="1"/>
        <end position="126"/>
    </location>
</feature>
<feature type="coiled-coil region" evidence="1">
    <location>
        <begin position="144"/>
        <end position="209"/>
    </location>
</feature>
<name>A0A8H7EN22_9FUNG</name>
<evidence type="ECO:0000313" key="4">
    <source>
        <dbReference type="Proteomes" id="UP000605846"/>
    </source>
</evidence>
<organism evidence="3 4">
    <name type="scientific">Apophysomyces ossiformis</name>
    <dbReference type="NCBI Taxonomy" id="679940"/>
    <lineage>
        <taxon>Eukaryota</taxon>
        <taxon>Fungi</taxon>
        <taxon>Fungi incertae sedis</taxon>
        <taxon>Mucoromycota</taxon>
        <taxon>Mucoromycotina</taxon>
        <taxon>Mucoromycetes</taxon>
        <taxon>Mucorales</taxon>
        <taxon>Mucorineae</taxon>
        <taxon>Mucoraceae</taxon>
        <taxon>Apophysomyces</taxon>
    </lineage>
</organism>
<dbReference type="AlphaFoldDB" id="A0A8H7EN22"/>
<dbReference type="Proteomes" id="UP000605846">
    <property type="component" value="Unassembled WGS sequence"/>
</dbReference>
<feature type="compositionally biased region" description="Polar residues" evidence="2">
    <location>
        <begin position="430"/>
        <end position="449"/>
    </location>
</feature>
<sequence>MSVQAAVAFLNKSNNDVGPKPVVIPSKLNTWKPPTDKDSTTMTKPADELKRLKPTGGGVATMLSKFGQQPQPTTPNNHRATPNRSASSKPLSNLAVQTNTPSTPKVTPSSPPAKTASPTTHSREIKLRRQSKLDIVSDELVAIYQEALDRASAAEERIKQLEAELELALSDTTKVRDYEIRVEYLAQKLEQMSEERDNLEQELTMSQQNNGKLDTPVSPICHPLPTPAEKQNDPETEETRSENEEFLNGILDAYKNGDEEYTNTKYQQEISALNEQLAAYDQGMKIAMETYVKQLEMQRQEAKNLRNVVSKQEELIGKLEERLGNSELPAKVNAHLLHVRTDLVIGENGRQSIQRISTLGGNEELLREQVELQRIELEDKRELLTQLLNERETLLNVAQADYVKPKTNRSSARSSIDFLAELTKSDLHLASNSPTRSYTGQTPRSSYGSQCRGRATPPPSAPPRDPLPPVPVSSSKSSIRGSFSSSRGSLASSTTSWSSTDYDRHVPIQPSRLSDKEMVYAKFEPMAGSDQSIQQQQFIDTNSPMKAVKKQSSFWKGWKHKRLLDSR</sequence>
<reference evidence="3" key="1">
    <citation type="submission" date="2020-01" db="EMBL/GenBank/DDBJ databases">
        <title>Genome Sequencing of Three Apophysomyces-Like Fungal Strains Confirms a Novel Fungal Genus in the Mucoromycota with divergent Burkholderia-like Endosymbiotic Bacteria.</title>
        <authorList>
            <person name="Stajich J.E."/>
            <person name="Macias A.M."/>
            <person name="Carter-House D."/>
            <person name="Lovett B."/>
            <person name="Kasson L.R."/>
            <person name="Berry K."/>
            <person name="Grigoriev I."/>
            <person name="Chang Y."/>
            <person name="Spatafora J."/>
            <person name="Kasson M.T."/>
        </authorList>
    </citation>
    <scope>NUCLEOTIDE SEQUENCE</scope>
    <source>
        <strain evidence="3">NRRL A-21654</strain>
    </source>
</reference>
<dbReference type="OrthoDB" id="2281102at2759"/>
<evidence type="ECO:0000313" key="3">
    <source>
        <dbReference type="EMBL" id="KAF7722259.1"/>
    </source>
</evidence>
<feature type="compositionally biased region" description="Low complexity" evidence="2">
    <location>
        <begin position="98"/>
        <end position="120"/>
    </location>
</feature>
<dbReference type="EMBL" id="JABAYA010000205">
    <property type="protein sequence ID" value="KAF7722259.1"/>
    <property type="molecule type" value="Genomic_DNA"/>
</dbReference>
<protein>
    <submittedName>
        <fullName evidence="3">Uncharacterized protein</fullName>
    </submittedName>
</protein>
<feature type="coiled-coil region" evidence="1">
    <location>
        <begin position="263"/>
        <end position="322"/>
    </location>
</feature>
<feature type="compositionally biased region" description="Polar residues" evidence="2">
    <location>
        <begin position="66"/>
        <end position="97"/>
    </location>
</feature>
<gene>
    <name evidence="3" type="ORF">EC973_003510</name>
</gene>
<feature type="compositionally biased region" description="Basic and acidic residues" evidence="2">
    <location>
        <begin position="34"/>
        <end position="51"/>
    </location>
</feature>
<evidence type="ECO:0000256" key="2">
    <source>
        <dbReference type="SAM" id="MobiDB-lite"/>
    </source>
</evidence>
<proteinExistence type="predicted"/>
<keyword evidence="4" id="KW-1185">Reference proteome</keyword>
<feature type="compositionally biased region" description="Pro residues" evidence="2">
    <location>
        <begin position="456"/>
        <end position="471"/>
    </location>
</feature>
<feature type="region of interest" description="Disordered" evidence="2">
    <location>
        <begin position="209"/>
        <end position="243"/>
    </location>
</feature>
<feature type="region of interest" description="Disordered" evidence="2">
    <location>
        <begin position="430"/>
        <end position="510"/>
    </location>
</feature>
<feature type="compositionally biased region" description="Low complexity" evidence="2">
    <location>
        <begin position="472"/>
        <end position="499"/>
    </location>
</feature>
<feature type="coiled-coil region" evidence="1">
    <location>
        <begin position="367"/>
        <end position="397"/>
    </location>
</feature>
<feature type="compositionally biased region" description="Basic and acidic residues" evidence="2">
    <location>
        <begin position="230"/>
        <end position="243"/>
    </location>
</feature>
<evidence type="ECO:0000256" key="1">
    <source>
        <dbReference type="SAM" id="Coils"/>
    </source>
</evidence>
<comment type="caution">
    <text evidence="3">The sequence shown here is derived from an EMBL/GenBank/DDBJ whole genome shotgun (WGS) entry which is preliminary data.</text>
</comment>